<evidence type="ECO:0000256" key="6">
    <source>
        <dbReference type="RuleBase" id="RU363053"/>
    </source>
</evidence>
<dbReference type="OrthoDB" id="10267969at2759"/>
<dbReference type="GO" id="GO:0016020">
    <property type="term" value="C:membrane"/>
    <property type="evidence" value="ECO:0007669"/>
    <property type="project" value="UniProtKB-SubCell"/>
</dbReference>
<evidence type="ECO:0000256" key="1">
    <source>
        <dbReference type="ARBA" id="ARBA00004141"/>
    </source>
</evidence>
<comment type="similarity">
    <text evidence="2 6">Belongs to the peroxisomal membrane protein PXMP2/4 family.</text>
</comment>
<dbReference type="Proteomes" id="UP000660262">
    <property type="component" value="Unassembled WGS sequence"/>
</dbReference>
<proteinExistence type="inferred from homology"/>
<evidence type="ECO:0000256" key="3">
    <source>
        <dbReference type="ARBA" id="ARBA00022692"/>
    </source>
</evidence>
<sequence length="237" mass="26126">MAASSHSSRLALLARMFPELSWTACTSTTVSALKKHTPLSSTTHNTQGRRRLARAFLTTCLTSSCAHAVGDVACQSLVEKKKFDDLDRSRVARMGTIGFTAHGPFFFVAFRWIDALFTAAPKTLGTAVKKVVMGHATLFPSYLALFFVYASVLEGRGMDDIQAKLSDAFWPACVTGTQYWPAVQLVNQRYVPPRHKTSFTATAAIFWNVYISHRNKLANEKVDENERGGVTTAVLTK</sequence>
<dbReference type="Pfam" id="PF04117">
    <property type="entry name" value="Mpv17_PMP22"/>
    <property type="match status" value="1"/>
</dbReference>
<dbReference type="EMBL" id="BNJQ01000024">
    <property type="protein sequence ID" value="GHP09347.1"/>
    <property type="molecule type" value="Genomic_DNA"/>
</dbReference>
<dbReference type="InterPro" id="IPR007248">
    <property type="entry name" value="Mpv17_PMP22"/>
</dbReference>
<evidence type="ECO:0000313" key="8">
    <source>
        <dbReference type="Proteomes" id="UP000660262"/>
    </source>
</evidence>
<keyword evidence="4 6" id="KW-1133">Transmembrane helix</keyword>
<evidence type="ECO:0000256" key="5">
    <source>
        <dbReference type="ARBA" id="ARBA00023136"/>
    </source>
</evidence>
<name>A0A830HWP1_9CHLO</name>
<dbReference type="PANTHER" id="PTHR11266:SF116">
    <property type="entry name" value="MPV17-LIKE PROTEIN"/>
    <property type="match status" value="1"/>
</dbReference>
<organism evidence="7 8">
    <name type="scientific">Pycnococcus provasolii</name>
    <dbReference type="NCBI Taxonomy" id="41880"/>
    <lineage>
        <taxon>Eukaryota</taxon>
        <taxon>Viridiplantae</taxon>
        <taxon>Chlorophyta</taxon>
        <taxon>Pseudoscourfieldiophyceae</taxon>
        <taxon>Pseudoscourfieldiales</taxon>
        <taxon>Pycnococcaceae</taxon>
        <taxon>Pycnococcus</taxon>
    </lineage>
</organism>
<keyword evidence="8" id="KW-1185">Reference proteome</keyword>
<evidence type="ECO:0000313" key="7">
    <source>
        <dbReference type="EMBL" id="GHP09347.1"/>
    </source>
</evidence>
<feature type="transmembrane region" description="Helical" evidence="6">
    <location>
        <begin position="133"/>
        <end position="152"/>
    </location>
</feature>
<comment type="caution">
    <text evidence="7">The sequence shown here is derived from an EMBL/GenBank/DDBJ whole genome shotgun (WGS) entry which is preliminary data.</text>
</comment>
<protein>
    <submittedName>
        <fullName evidence="7">Uncharacterized protein</fullName>
    </submittedName>
</protein>
<accession>A0A830HWP1</accession>
<comment type="subcellular location">
    <subcellularLocation>
        <location evidence="1">Membrane</location>
        <topology evidence="1">Multi-pass membrane protein</topology>
    </subcellularLocation>
</comment>
<evidence type="ECO:0000256" key="4">
    <source>
        <dbReference type="ARBA" id="ARBA00022989"/>
    </source>
</evidence>
<dbReference type="GO" id="GO:0005737">
    <property type="term" value="C:cytoplasm"/>
    <property type="evidence" value="ECO:0007669"/>
    <property type="project" value="TreeGrafter"/>
</dbReference>
<evidence type="ECO:0000256" key="2">
    <source>
        <dbReference type="ARBA" id="ARBA00006824"/>
    </source>
</evidence>
<dbReference type="PANTHER" id="PTHR11266">
    <property type="entry name" value="PEROXISOMAL MEMBRANE PROTEIN 2, PXMP2 MPV17"/>
    <property type="match status" value="1"/>
</dbReference>
<gene>
    <name evidence="7" type="ORF">PPROV_000808300</name>
</gene>
<keyword evidence="5 6" id="KW-0472">Membrane</keyword>
<feature type="transmembrane region" description="Helical" evidence="6">
    <location>
        <begin position="91"/>
        <end position="113"/>
    </location>
</feature>
<dbReference type="AlphaFoldDB" id="A0A830HWP1"/>
<keyword evidence="3 6" id="KW-0812">Transmembrane</keyword>
<reference evidence="7" key="1">
    <citation type="submission" date="2020-10" db="EMBL/GenBank/DDBJ databases">
        <title>Unveiling of a novel bifunctional photoreceptor, Dualchrome1, isolated from a cosmopolitan green alga.</title>
        <authorList>
            <person name="Suzuki S."/>
            <person name="Kawachi M."/>
        </authorList>
    </citation>
    <scope>NUCLEOTIDE SEQUENCE</scope>
    <source>
        <strain evidence="7">NIES 2893</strain>
    </source>
</reference>